<dbReference type="STRING" id="670580.A0A1X6MIM3"/>
<evidence type="ECO:0000256" key="1">
    <source>
        <dbReference type="ARBA" id="ARBA00022679"/>
    </source>
</evidence>
<dbReference type="PANTHER" id="PTHR43861">
    <property type="entry name" value="TRANS-ACONITATE 2-METHYLTRANSFERASE-RELATED"/>
    <property type="match status" value="1"/>
</dbReference>
<dbReference type="CDD" id="cd02440">
    <property type="entry name" value="AdoMet_MTases"/>
    <property type="match status" value="1"/>
</dbReference>
<sequence length="193" mass="21447">HHGHEHPHEFASANRDHFNETAHEYDDRPHALELARRLGQAIRKTYPSLLDEDSTAMMDFACGTGLISRELCPYVRSIVGVDISPGMVEQFNLRASNQGLAPGEMQAVCVELKGSTNELNGQKFDVIVCALAYHHFSSIEDTTRIISTFLKPGGSLLVADIMKSTLHGEIFPDGGHIVAHQHGFDEEELRRVF</sequence>
<dbReference type="InterPro" id="IPR013216">
    <property type="entry name" value="Methyltransf_11"/>
</dbReference>
<dbReference type="GeneID" id="36327926"/>
<dbReference type="SUPFAM" id="SSF53335">
    <property type="entry name" value="S-adenosyl-L-methionine-dependent methyltransferases"/>
    <property type="match status" value="1"/>
</dbReference>
<proteinExistence type="predicted"/>
<dbReference type="Pfam" id="PF08241">
    <property type="entry name" value="Methyltransf_11"/>
    <property type="match status" value="1"/>
</dbReference>
<dbReference type="RefSeq" id="XP_024333058.1">
    <property type="nucleotide sequence ID" value="XM_024482977.1"/>
</dbReference>
<organism evidence="3 4">
    <name type="scientific">Postia placenta MAD-698-R-SB12</name>
    <dbReference type="NCBI Taxonomy" id="670580"/>
    <lineage>
        <taxon>Eukaryota</taxon>
        <taxon>Fungi</taxon>
        <taxon>Dikarya</taxon>
        <taxon>Basidiomycota</taxon>
        <taxon>Agaricomycotina</taxon>
        <taxon>Agaricomycetes</taxon>
        <taxon>Polyporales</taxon>
        <taxon>Adustoporiaceae</taxon>
        <taxon>Rhodonia</taxon>
    </lineage>
</organism>
<dbReference type="Proteomes" id="UP000194127">
    <property type="component" value="Unassembled WGS sequence"/>
</dbReference>
<dbReference type="InterPro" id="IPR029063">
    <property type="entry name" value="SAM-dependent_MTases_sf"/>
</dbReference>
<feature type="domain" description="Methyltransferase type 11" evidence="2">
    <location>
        <begin position="59"/>
        <end position="157"/>
    </location>
</feature>
<dbReference type="GO" id="GO:0008757">
    <property type="term" value="F:S-adenosylmethionine-dependent methyltransferase activity"/>
    <property type="evidence" value="ECO:0007669"/>
    <property type="project" value="InterPro"/>
</dbReference>
<dbReference type="AlphaFoldDB" id="A0A1X6MIM3"/>
<gene>
    <name evidence="3" type="ORF">POSPLADRAFT_1079062</name>
</gene>
<dbReference type="PANTHER" id="PTHR43861:SF3">
    <property type="entry name" value="PUTATIVE (AFU_ORTHOLOGUE AFUA_2G14390)-RELATED"/>
    <property type="match status" value="1"/>
</dbReference>
<dbReference type="Gene3D" id="3.40.50.150">
    <property type="entry name" value="Vaccinia Virus protein VP39"/>
    <property type="match status" value="1"/>
</dbReference>
<accession>A0A1X6MIM3</accession>
<keyword evidence="4" id="KW-1185">Reference proteome</keyword>
<feature type="non-terminal residue" evidence="3">
    <location>
        <position position="1"/>
    </location>
</feature>
<keyword evidence="1" id="KW-0808">Transferase</keyword>
<evidence type="ECO:0000313" key="4">
    <source>
        <dbReference type="Proteomes" id="UP000194127"/>
    </source>
</evidence>
<dbReference type="OrthoDB" id="3647at2759"/>
<evidence type="ECO:0000313" key="3">
    <source>
        <dbReference type="EMBL" id="OSX56264.1"/>
    </source>
</evidence>
<evidence type="ECO:0000259" key="2">
    <source>
        <dbReference type="Pfam" id="PF08241"/>
    </source>
</evidence>
<feature type="non-terminal residue" evidence="3">
    <location>
        <position position="193"/>
    </location>
</feature>
<protein>
    <recommendedName>
        <fullName evidence="2">Methyltransferase type 11 domain-containing protein</fullName>
    </recommendedName>
</protein>
<reference evidence="3 4" key="1">
    <citation type="submission" date="2017-04" db="EMBL/GenBank/DDBJ databases">
        <title>Genome Sequence of the Model Brown-Rot Fungus Postia placenta SB12.</title>
        <authorList>
            <consortium name="DOE Joint Genome Institute"/>
            <person name="Gaskell J."/>
            <person name="Kersten P."/>
            <person name="Larrondo L.F."/>
            <person name="Canessa P."/>
            <person name="Martinez D."/>
            <person name="Hibbett D."/>
            <person name="Schmoll M."/>
            <person name="Kubicek C.P."/>
            <person name="Martinez A.T."/>
            <person name="Yadav J."/>
            <person name="Master E."/>
            <person name="Magnuson J.K."/>
            <person name="James T."/>
            <person name="Yaver D."/>
            <person name="Berka R."/>
            <person name="Labutti K."/>
            <person name="Lipzen A."/>
            <person name="Aerts A."/>
            <person name="Barry K."/>
            <person name="Henrissat B."/>
            <person name="Blanchette R."/>
            <person name="Grigoriev I."/>
            <person name="Cullen D."/>
        </authorList>
    </citation>
    <scope>NUCLEOTIDE SEQUENCE [LARGE SCALE GENOMIC DNA]</scope>
    <source>
        <strain evidence="3 4">MAD-698-R-SB12</strain>
    </source>
</reference>
<dbReference type="EMBL" id="KZ110614">
    <property type="protein sequence ID" value="OSX56264.1"/>
    <property type="molecule type" value="Genomic_DNA"/>
</dbReference>
<name>A0A1X6MIM3_9APHY</name>